<accession>A0A9E7HZT7</accession>
<organism evidence="1 2">
    <name type="scientific">Musa troglodytarum</name>
    <name type="common">fe'i banana</name>
    <dbReference type="NCBI Taxonomy" id="320322"/>
    <lineage>
        <taxon>Eukaryota</taxon>
        <taxon>Viridiplantae</taxon>
        <taxon>Streptophyta</taxon>
        <taxon>Embryophyta</taxon>
        <taxon>Tracheophyta</taxon>
        <taxon>Spermatophyta</taxon>
        <taxon>Magnoliopsida</taxon>
        <taxon>Liliopsida</taxon>
        <taxon>Zingiberales</taxon>
        <taxon>Musaceae</taxon>
        <taxon>Musa</taxon>
    </lineage>
</organism>
<keyword evidence="2" id="KW-1185">Reference proteome</keyword>
<dbReference type="Proteomes" id="UP001055439">
    <property type="component" value="Chromosome 8"/>
</dbReference>
<dbReference type="OrthoDB" id="1898021at2759"/>
<sequence>METESDGSERESGGSLRFRDRVEAEGWHVRTGVAGAAHFCRGWGDDPERRRWRSHVPMADGVGPAWNPALRCTHVIGSGRWANRKGLASRWGIQVTHSACTAMKHSAVRSTVPPPSTNQMNGTYLSCSLGHKATMDLYLGALKGLWKRSGYHRLDGSQGRRRHGFWRIKIAPRRRVRNA</sequence>
<evidence type="ECO:0000313" key="1">
    <source>
        <dbReference type="EMBL" id="URE38907.1"/>
    </source>
</evidence>
<evidence type="ECO:0000313" key="2">
    <source>
        <dbReference type="Proteomes" id="UP001055439"/>
    </source>
</evidence>
<gene>
    <name evidence="1" type="ORF">MUK42_16610</name>
</gene>
<name>A0A9E7HZT7_9LILI</name>
<reference evidence="1" key="1">
    <citation type="submission" date="2022-05" db="EMBL/GenBank/DDBJ databases">
        <title>The Musa troglodytarum L. genome provides insights into the mechanism of non-climacteric behaviour and enrichment of carotenoids.</title>
        <authorList>
            <person name="Wang J."/>
        </authorList>
    </citation>
    <scope>NUCLEOTIDE SEQUENCE</scope>
    <source>
        <tissue evidence="1">Leaf</tissue>
    </source>
</reference>
<proteinExistence type="predicted"/>
<protein>
    <submittedName>
        <fullName evidence="1">Uncharacterized protein</fullName>
    </submittedName>
</protein>
<dbReference type="AlphaFoldDB" id="A0A9E7HZT7"/>
<dbReference type="EMBL" id="CP097510">
    <property type="protein sequence ID" value="URE38907.1"/>
    <property type="molecule type" value="Genomic_DNA"/>
</dbReference>